<reference evidence="2 3" key="1">
    <citation type="submission" date="2009-08" db="EMBL/GenBank/DDBJ databases">
        <authorList>
            <person name="Shrivastava S."/>
            <person name="Brinkac L.B."/>
            <person name="Brown J.L."/>
            <person name="Bruce D.B."/>
            <person name="Detter C."/>
            <person name="Green L.D."/>
            <person name="Munk C.A."/>
            <person name="Rogers Y.C."/>
            <person name="Tapia R."/>
            <person name="Sims D.R."/>
            <person name="Smith L.A."/>
            <person name="Smith T.J."/>
            <person name="Sutton G."/>
            <person name="Brettin T."/>
        </authorList>
    </citation>
    <scope>NUCLEOTIDE SEQUENCE [LARGE SCALE GENOMIC DNA]</scope>
    <source>
        <strain evidence="3">E4 str. BoNT E BL5262</strain>
    </source>
</reference>
<organism evidence="2 3">
    <name type="scientific">Clostridium butyricum E4 str. BoNT E BL5262</name>
    <dbReference type="NCBI Taxonomy" id="632245"/>
    <lineage>
        <taxon>Bacteria</taxon>
        <taxon>Bacillati</taxon>
        <taxon>Bacillota</taxon>
        <taxon>Clostridia</taxon>
        <taxon>Eubacteriales</taxon>
        <taxon>Clostridiaceae</taxon>
        <taxon>Clostridium</taxon>
    </lineage>
</organism>
<gene>
    <name evidence="2" type="ORF">CLP_1611</name>
</gene>
<evidence type="ECO:0000313" key="3">
    <source>
        <dbReference type="Proteomes" id="UP000003081"/>
    </source>
</evidence>
<dbReference type="Proteomes" id="UP000003081">
    <property type="component" value="Unassembled WGS sequence"/>
</dbReference>
<feature type="region of interest" description="Disordered" evidence="1">
    <location>
        <begin position="270"/>
        <end position="295"/>
    </location>
</feature>
<dbReference type="InterPro" id="IPR018330">
    <property type="entry name" value="RecT_fam"/>
</dbReference>
<dbReference type="GO" id="GO:0006259">
    <property type="term" value="P:DNA metabolic process"/>
    <property type="evidence" value="ECO:0007669"/>
    <property type="project" value="InterPro"/>
</dbReference>
<dbReference type="NCBIfam" id="TIGR00616">
    <property type="entry name" value="rect"/>
    <property type="match status" value="1"/>
</dbReference>
<comment type="caution">
    <text evidence="2">The sequence shown here is derived from an EMBL/GenBank/DDBJ whole genome shotgun (WGS) entry which is preliminary data.</text>
</comment>
<accession>C4IFA7</accession>
<proteinExistence type="predicted"/>
<dbReference type="eggNOG" id="COG3723">
    <property type="taxonomic scope" value="Bacteria"/>
</dbReference>
<dbReference type="InterPro" id="IPR004590">
    <property type="entry name" value="ssDNA_annealing_RecT"/>
</dbReference>
<protein>
    <submittedName>
        <fullName evidence="2">RecT protein</fullName>
    </submittedName>
</protein>
<evidence type="ECO:0000256" key="1">
    <source>
        <dbReference type="SAM" id="MobiDB-lite"/>
    </source>
</evidence>
<sequence>MENKQVSVQEKNVTDKVLSRIKALEGTGDITMPANYSYSNALKSAYLILSETVDRDKKPVLQSCSQTSIINTLLDMTIQGLSPAKKQCYFIAFGGKLQLMKSYLGNIAATKRLKGVKNVFANVIYEKDEFSYELDLETGLKKITKHNQDFENIDINKIKGAYAVIVMEDGLNYVEVMNINQIRNSWSQGAAKGQSGAHKNFTDEMAKKTVINRACKNFVCTSDDSDLLIESMNRTNEYNPEDIVESTHEEVKEEIKQNANQEVIDIPVEEVKAEEVGPNPNNGMTKQMEMGDEPF</sequence>
<dbReference type="GO" id="GO:0003677">
    <property type="term" value="F:DNA binding"/>
    <property type="evidence" value="ECO:0007669"/>
    <property type="project" value="InterPro"/>
</dbReference>
<dbReference type="RefSeq" id="WP_003407752.1">
    <property type="nucleotide sequence ID" value="NZ_ACOM01000005.1"/>
</dbReference>
<dbReference type="AlphaFoldDB" id="C4IFA7"/>
<dbReference type="EMBL" id="ACOM01000005">
    <property type="protein sequence ID" value="EEP54315.1"/>
    <property type="molecule type" value="Genomic_DNA"/>
</dbReference>
<keyword evidence="3" id="KW-1185">Reference proteome</keyword>
<dbReference type="Pfam" id="PF03837">
    <property type="entry name" value="RecT"/>
    <property type="match status" value="1"/>
</dbReference>
<evidence type="ECO:0000313" key="2">
    <source>
        <dbReference type="EMBL" id="EEP54315.1"/>
    </source>
</evidence>
<name>C4IFA7_CLOBU</name>
<dbReference type="HOGENOM" id="CLU_072032_1_0_9"/>